<organism evidence="2 3">
    <name type="scientific">Neisseria wadsworthii 9715</name>
    <dbReference type="NCBI Taxonomy" id="1030841"/>
    <lineage>
        <taxon>Bacteria</taxon>
        <taxon>Pseudomonadati</taxon>
        <taxon>Pseudomonadota</taxon>
        <taxon>Betaproteobacteria</taxon>
        <taxon>Neisseriales</taxon>
        <taxon>Neisseriaceae</taxon>
        <taxon>Neisseria</taxon>
    </lineage>
</organism>
<keyword evidence="1" id="KW-1133">Transmembrane helix</keyword>
<reference evidence="2 3" key="1">
    <citation type="submission" date="2011-06" db="EMBL/GenBank/DDBJ databases">
        <authorList>
            <person name="Muzny D."/>
            <person name="Qin X."/>
            <person name="Deng J."/>
            <person name="Jiang H."/>
            <person name="Liu Y."/>
            <person name="Qu J."/>
            <person name="Song X.-Z."/>
            <person name="Zhang L."/>
            <person name="Thornton R."/>
            <person name="Coyle M."/>
            <person name="Francisco L."/>
            <person name="Jackson L."/>
            <person name="Javaid M."/>
            <person name="Korchina V."/>
            <person name="Kovar C."/>
            <person name="Mata R."/>
            <person name="Mathew T."/>
            <person name="Ngo R."/>
            <person name="Nguyen L."/>
            <person name="Nguyen N."/>
            <person name="Okwuonu G."/>
            <person name="Ongeri F."/>
            <person name="Pham C."/>
            <person name="Simmons D."/>
            <person name="Wilczek-Boney K."/>
            <person name="Hale W."/>
            <person name="Jakkamsetti A."/>
            <person name="Pham P."/>
            <person name="Ruth R."/>
            <person name="San Lucas F."/>
            <person name="Warren J."/>
            <person name="Zhang J."/>
            <person name="Zhao Z."/>
            <person name="Zhou C."/>
            <person name="Zhu D."/>
            <person name="Lee S."/>
            <person name="Bess C."/>
            <person name="Blankenburg K."/>
            <person name="Forbes L."/>
            <person name="Fu Q."/>
            <person name="Gubbala S."/>
            <person name="Hirani K."/>
            <person name="Jayaseelan J.C."/>
            <person name="Lara F."/>
            <person name="Munidasa M."/>
            <person name="Palculict T."/>
            <person name="Patil S."/>
            <person name="Pu L.-L."/>
            <person name="Saada N."/>
            <person name="Tang L."/>
            <person name="Weissenberger G."/>
            <person name="Zhu Y."/>
            <person name="Hemphill L."/>
            <person name="Shang Y."/>
            <person name="Youmans B."/>
            <person name="Ayvaz T."/>
            <person name="Ross M."/>
            <person name="Santibanez J."/>
            <person name="Aqrawi P."/>
            <person name="Gross S."/>
            <person name="Joshi V."/>
            <person name="Fowler G."/>
            <person name="Nazareth L."/>
            <person name="Reid J."/>
            <person name="Worley K."/>
            <person name="Petrosino J."/>
            <person name="Highlander S."/>
            <person name="Gibbs R."/>
        </authorList>
    </citation>
    <scope>NUCLEOTIDE SEQUENCE [LARGE SCALE GENOMIC DNA]</scope>
    <source>
        <strain evidence="2 3">9715</strain>
    </source>
</reference>
<keyword evidence="3" id="KW-1185">Reference proteome</keyword>
<accession>G4CRV6</accession>
<comment type="caution">
    <text evidence="2">The sequence shown here is derived from an EMBL/GenBank/DDBJ whole genome shotgun (WGS) entry which is preliminary data.</text>
</comment>
<gene>
    <name evidence="2" type="ORF">HMPREF9370_1816</name>
</gene>
<keyword evidence="1" id="KW-0812">Transmembrane</keyword>
<dbReference type="HOGENOM" id="CLU_2936884_0_0_4"/>
<dbReference type="AlphaFoldDB" id="G4CRV6"/>
<dbReference type="PATRIC" id="fig|1030841.3.peg.1807"/>
<evidence type="ECO:0000313" key="2">
    <source>
        <dbReference type="EMBL" id="EGZ44870.1"/>
    </source>
</evidence>
<evidence type="ECO:0000256" key="1">
    <source>
        <dbReference type="SAM" id="Phobius"/>
    </source>
</evidence>
<dbReference type="EMBL" id="AGAZ01000063">
    <property type="protein sequence ID" value="EGZ44870.1"/>
    <property type="molecule type" value="Genomic_DNA"/>
</dbReference>
<evidence type="ECO:0000313" key="3">
    <source>
        <dbReference type="Proteomes" id="UP000005336"/>
    </source>
</evidence>
<proteinExistence type="predicted"/>
<keyword evidence="1" id="KW-0472">Membrane</keyword>
<dbReference type="STRING" id="1030841.HMPREF9370_1816"/>
<sequence length="60" mass="6503">MGWISIASIAGIVLVALFVLGLILARLYQRASKKVSFVRTGFGEEKVIMERRRAGVAGVP</sequence>
<dbReference type="Proteomes" id="UP000005336">
    <property type="component" value="Unassembled WGS sequence"/>
</dbReference>
<protein>
    <submittedName>
        <fullName evidence="2">Band 7 protein</fullName>
    </submittedName>
</protein>
<feature type="transmembrane region" description="Helical" evidence="1">
    <location>
        <begin position="6"/>
        <end position="28"/>
    </location>
</feature>
<name>G4CRV6_9NEIS</name>